<dbReference type="Proteomes" id="UP000324800">
    <property type="component" value="Unassembled WGS sequence"/>
</dbReference>
<evidence type="ECO:0000313" key="2">
    <source>
        <dbReference type="EMBL" id="KAA6381311.1"/>
    </source>
</evidence>
<protein>
    <submittedName>
        <fullName evidence="2">Uncharacterized protein</fullName>
    </submittedName>
</protein>
<organism evidence="2 3">
    <name type="scientific">Streblomastix strix</name>
    <dbReference type="NCBI Taxonomy" id="222440"/>
    <lineage>
        <taxon>Eukaryota</taxon>
        <taxon>Metamonada</taxon>
        <taxon>Preaxostyla</taxon>
        <taxon>Oxymonadida</taxon>
        <taxon>Streblomastigidae</taxon>
        <taxon>Streblomastix</taxon>
    </lineage>
</organism>
<evidence type="ECO:0000313" key="3">
    <source>
        <dbReference type="Proteomes" id="UP000324800"/>
    </source>
</evidence>
<sequence>MVEDQAQNEDISTDGLAGTALIVLKAIRNRRNLFWDATKDVRAEISKDAQRLVEVKPPERLEELKIPKATEEVEEALKAIQEKNNIIIAMHLGVTASMLEDIIEHDRLEVALALSAEAKGALSAANRGNLYGFYQIMSTREMRTDPSFDAAKRAKERFPIKSFHQAKRAEKPSKSGFFQQNQSEKAGRNGLLFAVSSKLEVKKEVKEPLHRINNEQLRALKENYSIMWRSKMGKIMGKLGLAYITKGLQIPWASSQPPSGTGPKTCTCTKKKRLRCRKSQWKNYKSEYSYKQTQNFELLLWFIVYWTICARMEPSSFPNNKCQVHGSQTRHSSHQTVHRIRLN</sequence>
<proteinExistence type="predicted"/>
<comment type="caution">
    <text evidence="2">The sequence shown here is derived from an EMBL/GenBank/DDBJ whole genome shotgun (WGS) entry which is preliminary data.</text>
</comment>
<name>A0A5J4VFF9_9EUKA</name>
<feature type="region of interest" description="Disordered" evidence="1">
    <location>
        <begin position="323"/>
        <end position="343"/>
    </location>
</feature>
<evidence type="ECO:0000256" key="1">
    <source>
        <dbReference type="SAM" id="MobiDB-lite"/>
    </source>
</evidence>
<accession>A0A5J4VFF9</accession>
<gene>
    <name evidence="2" type="ORF">EZS28_023165</name>
</gene>
<dbReference type="EMBL" id="SNRW01007395">
    <property type="protein sequence ID" value="KAA6381311.1"/>
    <property type="molecule type" value="Genomic_DNA"/>
</dbReference>
<dbReference type="AlphaFoldDB" id="A0A5J4VFF9"/>
<reference evidence="2 3" key="1">
    <citation type="submission" date="2019-03" db="EMBL/GenBank/DDBJ databases">
        <title>Single cell metagenomics reveals metabolic interactions within the superorganism composed of flagellate Streblomastix strix and complex community of Bacteroidetes bacteria on its surface.</title>
        <authorList>
            <person name="Treitli S.C."/>
            <person name="Kolisko M."/>
            <person name="Husnik F."/>
            <person name="Keeling P."/>
            <person name="Hampl V."/>
        </authorList>
    </citation>
    <scope>NUCLEOTIDE SEQUENCE [LARGE SCALE GENOMIC DNA]</scope>
    <source>
        <strain evidence="2">ST1C</strain>
    </source>
</reference>
<feature type="compositionally biased region" description="Basic residues" evidence="1">
    <location>
        <begin position="331"/>
        <end position="343"/>
    </location>
</feature>